<feature type="transmembrane region" description="Helical" evidence="1">
    <location>
        <begin position="255"/>
        <end position="273"/>
    </location>
</feature>
<feature type="transmembrane region" description="Helical" evidence="1">
    <location>
        <begin position="64"/>
        <end position="83"/>
    </location>
</feature>
<sequence length="487" mass="54772">MINNIKKYFFAVMFFTLPIIMANFYYIDDNGRSIEGYTNWGIDGRPLADFIMRSINLSSRLVDIFPLNIIVSALLLSLALSALKADLENNRNKNFLTFIIPLLMVFNIFYLEVFSYRFDSITISTAVMCCVFLSRIYKSPKIDAIITSALTVAAMSLYQTTINVAIILIIFNLILLAINENKPDIVFRGIAIKVISLISGVLIYYIIVLPASHSGGNGTDHPGVDFYYALVNIFINIDAMTSIVSNFILNNNGKYVLLFLFLLSQISCIILAVSSKKKSIVISMLMLISPLIVFISMFGVMLTLENILFSPRIYISYGAFSFFSFGVAFLAMPPKASKACYSCLLPITYSVVLSYAYGNTLKSQDLINMNTATKINGDIESIYRGNENVILSFNGIYPTSPVMSNTTSVFPQIKSMIPNYFANWWWSFQYMKRIGYTYTYPGPMSAEEAISKYNLCSTSNFVKKSDYSIFMRGNFALIDFSNSICNK</sequence>
<feature type="transmembrane region" description="Helical" evidence="1">
    <location>
        <begin position="227"/>
        <end position="249"/>
    </location>
</feature>
<feature type="transmembrane region" description="Helical" evidence="1">
    <location>
        <begin position="314"/>
        <end position="332"/>
    </location>
</feature>
<proteinExistence type="predicted"/>
<organism evidence="2 3">
    <name type="scientific">Buttiauxella brennerae ATCC 51605</name>
    <dbReference type="NCBI Taxonomy" id="1354251"/>
    <lineage>
        <taxon>Bacteria</taxon>
        <taxon>Pseudomonadati</taxon>
        <taxon>Pseudomonadota</taxon>
        <taxon>Gammaproteobacteria</taxon>
        <taxon>Enterobacterales</taxon>
        <taxon>Enterobacteriaceae</taxon>
        <taxon>Buttiauxella</taxon>
    </lineage>
</organism>
<dbReference type="OrthoDB" id="1317478at2"/>
<feature type="transmembrane region" description="Helical" evidence="1">
    <location>
        <begin position="185"/>
        <end position="207"/>
    </location>
</feature>
<keyword evidence="1" id="KW-0812">Transmembrane</keyword>
<evidence type="ECO:0000313" key="2">
    <source>
        <dbReference type="EMBL" id="OAT31352.1"/>
    </source>
</evidence>
<dbReference type="Proteomes" id="UP000078410">
    <property type="component" value="Unassembled WGS sequence"/>
</dbReference>
<feature type="transmembrane region" description="Helical" evidence="1">
    <location>
        <begin position="7"/>
        <end position="27"/>
    </location>
</feature>
<comment type="caution">
    <text evidence="2">The sequence shown here is derived from an EMBL/GenBank/DDBJ whole genome shotgun (WGS) entry which is preliminary data.</text>
</comment>
<keyword evidence="3" id="KW-1185">Reference proteome</keyword>
<reference evidence="2 3" key="1">
    <citation type="submission" date="2016-04" db="EMBL/GenBank/DDBJ databases">
        <title>ATOL: Assembling a taxonomically balanced genome-scale reconstruction of the evolutionary history of the Enterobacteriaceae.</title>
        <authorList>
            <person name="Plunkett G.III."/>
            <person name="Neeno-Eckwall E.C."/>
            <person name="Glasner J.D."/>
            <person name="Perna N.T."/>
        </authorList>
    </citation>
    <scope>NUCLEOTIDE SEQUENCE [LARGE SCALE GENOMIC DNA]</scope>
    <source>
        <strain evidence="2 3">ATCC 51605</strain>
    </source>
</reference>
<dbReference type="Pfam" id="PF14264">
    <property type="entry name" value="Glucos_trans_II"/>
    <property type="match status" value="1"/>
</dbReference>
<name>A0A1B7INT4_9ENTR</name>
<evidence type="ECO:0000313" key="3">
    <source>
        <dbReference type="Proteomes" id="UP000078410"/>
    </source>
</evidence>
<dbReference type="InterPro" id="IPR025686">
    <property type="entry name" value="Glucos_trans_II"/>
</dbReference>
<dbReference type="PATRIC" id="fig|1354251.4.peg.2356"/>
<evidence type="ECO:0000256" key="1">
    <source>
        <dbReference type="SAM" id="Phobius"/>
    </source>
</evidence>
<accession>A0A1B7INT4</accession>
<feature type="transmembrane region" description="Helical" evidence="1">
    <location>
        <begin position="280"/>
        <end position="302"/>
    </location>
</feature>
<dbReference type="RefSeq" id="WP_064559419.1">
    <property type="nucleotide sequence ID" value="NZ_LXER01000019.1"/>
</dbReference>
<gene>
    <name evidence="2" type="ORF">M975_2277</name>
</gene>
<protein>
    <submittedName>
        <fullName evidence="2">Phage protein</fullName>
    </submittedName>
</protein>
<feature type="transmembrane region" description="Helical" evidence="1">
    <location>
        <begin position="95"/>
        <end position="114"/>
    </location>
</feature>
<dbReference type="EMBL" id="LXER01000019">
    <property type="protein sequence ID" value="OAT31352.1"/>
    <property type="molecule type" value="Genomic_DNA"/>
</dbReference>
<keyword evidence="1" id="KW-1133">Transmembrane helix</keyword>
<keyword evidence="1" id="KW-0472">Membrane</keyword>
<feature type="transmembrane region" description="Helical" evidence="1">
    <location>
        <begin position="149"/>
        <end position="179"/>
    </location>
</feature>
<dbReference type="AlphaFoldDB" id="A0A1B7INT4"/>